<protein>
    <submittedName>
        <fullName evidence="1">115 kDa protein in type-1 retrotransposable element R1DM</fullName>
    </submittedName>
</protein>
<organism evidence="1 2">
    <name type="scientific">Eumeta variegata</name>
    <name type="common">Bagworm moth</name>
    <name type="synonym">Eumeta japonica</name>
    <dbReference type="NCBI Taxonomy" id="151549"/>
    <lineage>
        <taxon>Eukaryota</taxon>
        <taxon>Metazoa</taxon>
        <taxon>Ecdysozoa</taxon>
        <taxon>Arthropoda</taxon>
        <taxon>Hexapoda</taxon>
        <taxon>Insecta</taxon>
        <taxon>Pterygota</taxon>
        <taxon>Neoptera</taxon>
        <taxon>Endopterygota</taxon>
        <taxon>Lepidoptera</taxon>
        <taxon>Glossata</taxon>
        <taxon>Ditrysia</taxon>
        <taxon>Tineoidea</taxon>
        <taxon>Psychidae</taxon>
        <taxon>Oiketicinae</taxon>
        <taxon>Eumeta</taxon>
    </lineage>
</organism>
<keyword evidence="2" id="KW-1185">Reference proteome</keyword>
<dbReference type="OrthoDB" id="6597836at2759"/>
<gene>
    <name evidence="1" type="ORF">EVAR_61155_1</name>
</gene>
<comment type="caution">
    <text evidence="1">The sequence shown here is derived from an EMBL/GenBank/DDBJ whole genome shotgun (WGS) entry which is preliminary data.</text>
</comment>
<dbReference type="AlphaFoldDB" id="A0A4C2ABF7"/>
<evidence type="ECO:0000313" key="2">
    <source>
        <dbReference type="Proteomes" id="UP000299102"/>
    </source>
</evidence>
<evidence type="ECO:0000313" key="1">
    <source>
        <dbReference type="EMBL" id="GBP97448.1"/>
    </source>
</evidence>
<proteinExistence type="predicted"/>
<dbReference type="EMBL" id="BGZK01002934">
    <property type="protein sequence ID" value="GBP97448.1"/>
    <property type="molecule type" value="Genomic_DNA"/>
</dbReference>
<dbReference type="Proteomes" id="UP000299102">
    <property type="component" value="Unassembled WGS sequence"/>
</dbReference>
<accession>A0A4C2ABF7</accession>
<sequence length="230" mass="25695">MAYNAEAADAAVWFHATARDGGLLYDLMTHIHNELNLKRIIVMVSLDIEGAFDNAWWPALRNQLLVHKCPVNLYGMVMGYLRDREAFADDVVLMFSGQSASALEAETNRALAHVRDWGDRNKLRSYNRQGLTFIPHVAKACKRAASIYKGIARAAKATWGLSPEIVRTIYVAAIEPIVTYASCAGPRQLKARRKMLDALQRSVALKACRAYRTVSPFRADPREVAPQTYG</sequence>
<reference evidence="1 2" key="1">
    <citation type="journal article" date="2019" name="Commun. Biol.">
        <title>The bagworm genome reveals a unique fibroin gene that provides high tensile strength.</title>
        <authorList>
            <person name="Kono N."/>
            <person name="Nakamura H."/>
            <person name="Ohtoshi R."/>
            <person name="Tomita M."/>
            <person name="Numata K."/>
            <person name="Arakawa K."/>
        </authorList>
    </citation>
    <scope>NUCLEOTIDE SEQUENCE [LARGE SCALE GENOMIC DNA]</scope>
</reference>
<name>A0A4C2ABF7_EUMVA</name>